<dbReference type="Proteomes" id="UP000770015">
    <property type="component" value="Unassembled WGS sequence"/>
</dbReference>
<feature type="region of interest" description="Disordered" evidence="2">
    <location>
        <begin position="257"/>
        <end position="379"/>
    </location>
</feature>
<gene>
    <name evidence="3" type="ORF">F5X68DRAFT_203077</name>
</gene>
<keyword evidence="4" id="KW-1185">Reference proteome</keyword>
<reference evidence="3" key="1">
    <citation type="journal article" date="2021" name="Nat. Commun.">
        <title>Genetic determinants of endophytism in the Arabidopsis root mycobiome.</title>
        <authorList>
            <person name="Mesny F."/>
            <person name="Miyauchi S."/>
            <person name="Thiergart T."/>
            <person name="Pickel B."/>
            <person name="Atanasova L."/>
            <person name="Karlsson M."/>
            <person name="Huettel B."/>
            <person name="Barry K.W."/>
            <person name="Haridas S."/>
            <person name="Chen C."/>
            <person name="Bauer D."/>
            <person name="Andreopoulos W."/>
            <person name="Pangilinan J."/>
            <person name="LaButti K."/>
            <person name="Riley R."/>
            <person name="Lipzen A."/>
            <person name="Clum A."/>
            <person name="Drula E."/>
            <person name="Henrissat B."/>
            <person name="Kohler A."/>
            <person name="Grigoriev I.V."/>
            <person name="Martin F.M."/>
            <person name="Hacquard S."/>
        </authorList>
    </citation>
    <scope>NUCLEOTIDE SEQUENCE</scope>
    <source>
        <strain evidence="3">MPI-SDFR-AT-0117</strain>
    </source>
</reference>
<feature type="compositionally biased region" description="Basic and acidic residues" evidence="2">
    <location>
        <begin position="365"/>
        <end position="379"/>
    </location>
</feature>
<name>A0A9P8VG18_9PEZI</name>
<dbReference type="AlphaFoldDB" id="A0A9P8VG18"/>
<dbReference type="Pfam" id="PF03134">
    <property type="entry name" value="TB2_DP1_HVA22"/>
    <property type="match status" value="1"/>
</dbReference>
<feature type="transmembrane region" description="Helical" evidence="1">
    <location>
        <begin position="38"/>
        <end position="54"/>
    </location>
</feature>
<evidence type="ECO:0000313" key="3">
    <source>
        <dbReference type="EMBL" id="KAH6690486.1"/>
    </source>
</evidence>
<keyword evidence="1" id="KW-0472">Membrane</keyword>
<feature type="compositionally biased region" description="Basic and acidic residues" evidence="2">
    <location>
        <begin position="312"/>
        <end position="325"/>
    </location>
</feature>
<keyword evidence="1" id="KW-1133">Transmembrane helix</keyword>
<comment type="subcellular location">
    <subcellularLocation>
        <location evidence="1">Membrane</location>
        <topology evidence="1">Multi-pass membrane protein</topology>
    </subcellularLocation>
</comment>
<keyword evidence="1" id="KW-0812">Transmembrane</keyword>
<dbReference type="PANTHER" id="PTHR12300:SF177">
    <property type="entry name" value="PROTEIN YOP1"/>
    <property type="match status" value="1"/>
</dbReference>
<protein>
    <recommendedName>
        <fullName evidence="1">Protein YOP1</fullName>
    </recommendedName>
</protein>
<dbReference type="EMBL" id="JAGSXJ010000006">
    <property type="protein sequence ID" value="KAH6690486.1"/>
    <property type="molecule type" value="Genomic_DNA"/>
</dbReference>
<feature type="transmembrane region" description="Helical" evidence="1">
    <location>
        <begin position="60"/>
        <end position="77"/>
    </location>
</feature>
<sequence>MFDIFAHLLSSIASFLFPIFASYKALKTSDPAQLTPWLMYWVVFGCGLLVESWLDWITFLIPFYAYIRLFFILYLVLPQTQGARFLYETHVHPFLEQNENQIEAFIANAHERLKATGILYLKQAIEAIKVNVFGMPPSEPEPEHPPASAASQSYTQSLLARFSVPAARWTAGNNSAPGASGGDFFSLLAGAVSAAAAAGSGSGTRDAAAPGGASGLSGFIPSNLTGANEKMSFIAAQRERLNVVLGALDREAQALQREESLRSQNAESYPRAASWTLDGAGSSHLSASGEEPTQRPSSRRPSSTGFGFGDWNRNRSESEFEKIDAESGAEDETGARRRAAPGGGGGAAPPGGSWMPWGWGGATPTEHDRGTSSGRDMDR</sequence>
<accession>A0A9P8VG18</accession>
<evidence type="ECO:0000256" key="2">
    <source>
        <dbReference type="SAM" id="MobiDB-lite"/>
    </source>
</evidence>
<keyword evidence="3" id="KW-0675">Receptor</keyword>
<comment type="caution">
    <text evidence="1">Lacks conserved residue(s) required for the propagation of feature annotation.</text>
</comment>
<organism evidence="3 4">
    <name type="scientific">Plectosphaerella plurivora</name>
    <dbReference type="NCBI Taxonomy" id="936078"/>
    <lineage>
        <taxon>Eukaryota</taxon>
        <taxon>Fungi</taxon>
        <taxon>Dikarya</taxon>
        <taxon>Ascomycota</taxon>
        <taxon>Pezizomycotina</taxon>
        <taxon>Sordariomycetes</taxon>
        <taxon>Hypocreomycetidae</taxon>
        <taxon>Glomerellales</taxon>
        <taxon>Plectosphaerellaceae</taxon>
        <taxon>Plectosphaerella</taxon>
    </lineage>
</organism>
<comment type="similarity">
    <text evidence="1">Belongs to the DP1 family.</text>
</comment>
<proteinExistence type="inferred from homology"/>
<dbReference type="OrthoDB" id="434647at2759"/>
<dbReference type="PANTHER" id="PTHR12300">
    <property type="entry name" value="HVA22-LIKE PROTEINS"/>
    <property type="match status" value="1"/>
</dbReference>
<evidence type="ECO:0000313" key="4">
    <source>
        <dbReference type="Proteomes" id="UP000770015"/>
    </source>
</evidence>
<evidence type="ECO:0000256" key="1">
    <source>
        <dbReference type="RuleBase" id="RU362006"/>
    </source>
</evidence>
<dbReference type="InterPro" id="IPR004345">
    <property type="entry name" value="TB2_DP1_HVA22"/>
</dbReference>
<feature type="transmembrane region" description="Helical" evidence="1">
    <location>
        <begin position="6"/>
        <end position="26"/>
    </location>
</feature>
<comment type="caution">
    <text evidence="3">The sequence shown here is derived from an EMBL/GenBank/DDBJ whole genome shotgun (WGS) entry which is preliminary data.</text>
</comment>
<dbReference type="GO" id="GO:0016020">
    <property type="term" value="C:membrane"/>
    <property type="evidence" value="ECO:0007669"/>
    <property type="project" value="UniProtKB-SubCell"/>
</dbReference>